<dbReference type="PANTHER" id="PTHR43143:SF1">
    <property type="entry name" value="SERINE_THREONINE-PROTEIN PHOSPHATASE CPPED1"/>
    <property type="match status" value="1"/>
</dbReference>
<accession>A0A8H9KT82</accession>
<dbReference type="SUPFAM" id="SSF56300">
    <property type="entry name" value="Metallo-dependent phosphatases"/>
    <property type="match status" value="1"/>
</dbReference>
<reference evidence="3" key="2">
    <citation type="submission" date="2020-09" db="EMBL/GenBank/DDBJ databases">
        <authorList>
            <person name="Sun Q."/>
            <person name="Zhou Y."/>
        </authorList>
    </citation>
    <scope>NUCLEOTIDE SEQUENCE</scope>
    <source>
        <strain evidence="3">CGMCC 1.15966</strain>
    </source>
</reference>
<keyword evidence="4" id="KW-1185">Reference proteome</keyword>
<sequence>MKKLFLLSVLIICATFVQAQKKFSFGYFTDLHLNKDEASNSFKGLEQAISVAKKNKVDFVLTGGDNADVDAMKAENLEAAKSLFQRYKDIVSNSGLKWFYSIGNHDRYWHSDGEHGSGLFSSYFGKPYYSFEHKGWKFIILNSTEVCNNKYCISDTQKNWLVSELAKTPADQPIIVSSHVPFLSLYYPVLEGYYTDADTFVNQKEIRGLFDKHNLKLVLQGHQHLYEEIKVRGVQYITAGAISANWWGGNFHGTEEGYLQVNINGNDFSWDYVDYGWEVVKK</sequence>
<dbReference type="PANTHER" id="PTHR43143">
    <property type="entry name" value="METALLOPHOSPHOESTERASE, CALCINEURIN SUPERFAMILY"/>
    <property type="match status" value="1"/>
</dbReference>
<proteinExistence type="predicted"/>
<evidence type="ECO:0000313" key="3">
    <source>
        <dbReference type="EMBL" id="GGE11195.1"/>
    </source>
</evidence>
<organism evidence="3 4">
    <name type="scientific">Sphingobacterium cellulitidis</name>
    <dbReference type="NCBI Taxonomy" id="1768011"/>
    <lineage>
        <taxon>Bacteria</taxon>
        <taxon>Pseudomonadati</taxon>
        <taxon>Bacteroidota</taxon>
        <taxon>Sphingobacteriia</taxon>
        <taxon>Sphingobacteriales</taxon>
        <taxon>Sphingobacteriaceae</taxon>
        <taxon>Sphingobacterium</taxon>
    </lineage>
</organism>
<dbReference type="Proteomes" id="UP000614460">
    <property type="component" value="Unassembled WGS sequence"/>
</dbReference>
<dbReference type="InterPro" id="IPR051918">
    <property type="entry name" value="STPP_CPPED1"/>
</dbReference>
<keyword evidence="1" id="KW-0732">Signal</keyword>
<dbReference type="GO" id="GO:0016787">
    <property type="term" value="F:hydrolase activity"/>
    <property type="evidence" value="ECO:0007669"/>
    <property type="project" value="InterPro"/>
</dbReference>
<comment type="caution">
    <text evidence="3">The sequence shown here is derived from an EMBL/GenBank/DDBJ whole genome shotgun (WGS) entry which is preliminary data.</text>
</comment>
<dbReference type="InterPro" id="IPR004843">
    <property type="entry name" value="Calcineurin-like_PHP"/>
</dbReference>
<feature type="domain" description="Calcineurin-like phosphoesterase" evidence="2">
    <location>
        <begin position="25"/>
        <end position="225"/>
    </location>
</feature>
<dbReference type="Pfam" id="PF00149">
    <property type="entry name" value="Metallophos"/>
    <property type="match status" value="1"/>
</dbReference>
<feature type="signal peptide" evidence="1">
    <location>
        <begin position="1"/>
        <end position="19"/>
    </location>
</feature>
<feature type="chain" id="PRO_5034135299" description="Calcineurin-like phosphoesterase domain-containing protein" evidence="1">
    <location>
        <begin position="20"/>
        <end position="282"/>
    </location>
</feature>
<dbReference type="RefSeq" id="WP_182497796.1">
    <property type="nucleotide sequence ID" value="NZ_BMKM01000001.1"/>
</dbReference>
<evidence type="ECO:0000256" key="1">
    <source>
        <dbReference type="SAM" id="SignalP"/>
    </source>
</evidence>
<dbReference type="Gene3D" id="3.60.21.10">
    <property type="match status" value="1"/>
</dbReference>
<evidence type="ECO:0000313" key="4">
    <source>
        <dbReference type="Proteomes" id="UP000614460"/>
    </source>
</evidence>
<reference evidence="3" key="1">
    <citation type="journal article" date="2014" name="Int. J. Syst. Evol. Microbiol.">
        <title>Complete genome sequence of Corynebacterium casei LMG S-19264T (=DSM 44701T), isolated from a smear-ripened cheese.</title>
        <authorList>
            <consortium name="US DOE Joint Genome Institute (JGI-PGF)"/>
            <person name="Walter F."/>
            <person name="Albersmeier A."/>
            <person name="Kalinowski J."/>
            <person name="Ruckert C."/>
        </authorList>
    </citation>
    <scope>NUCLEOTIDE SEQUENCE</scope>
    <source>
        <strain evidence="3">CGMCC 1.15966</strain>
    </source>
</reference>
<name>A0A8H9KT82_9SPHI</name>
<protein>
    <recommendedName>
        <fullName evidence="2">Calcineurin-like phosphoesterase domain-containing protein</fullName>
    </recommendedName>
</protein>
<dbReference type="AlphaFoldDB" id="A0A8H9KT82"/>
<gene>
    <name evidence="3" type="ORF">GCM10011516_06210</name>
</gene>
<evidence type="ECO:0000259" key="2">
    <source>
        <dbReference type="Pfam" id="PF00149"/>
    </source>
</evidence>
<dbReference type="EMBL" id="BMKM01000001">
    <property type="protein sequence ID" value="GGE11195.1"/>
    <property type="molecule type" value="Genomic_DNA"/>
</dbReference>
<dbReference type="InterPro" id="IPR029052">
    <property type="entry name" value="Metallo-depent_PP-like"/>
</dbReference>